<organism evidence="1 2">
    <name type="scientific">Motilibacter peucedani</name>
    <dbReference type="NCBI Taxonomy" id="598650"/>
    <lineage>
        <taxon>Bacteria</taxon>
        <taxon>Bacillati</taxon>
        <taxon>Actinomycetota</taxon>
        <taxon>Actinomycetes</taxon>
        <taxon>Motilibacterales</taxon>
        <taxon>Motilibacteraceae</taxon>
        <taxon>Motilibacter</taxon>
    </lineage>
</organism>
<evidence type="ECO:0000313" key="2">
    <source>
        <dbReference type="Proteomes" id="UP000281955"/>
    </source>
</evidence>
<accession>A0A420XNE8</accession>
<dbReference type="InParanoid" id="A0A420XNE8"/>
<name>A0A420XNE8_9ACTN</name>
<proteinExistence type="predicted"/>
<comment type="caution">
    <text evidence="1">The sequence shown here is derived from an EMBL/GenBank/DDBJ whole genome shotgun (WGS) entry which is preliminary data.</text>
</comment>
<evidence type="ECO:0000313" key="1">
    <source>
        <dbReference type="EMBL" id="RKS72779.1"/>
    </source>
</evidence>
<dbReference type="AlphaFoldDB" id="A0A420XNE8"/>
<sequence>MASEDDRLAEVERELAELDERHGIDPSLPTAVVPEEVVDQRRQLEQERDRLRGS</sequence>
<reference evidence="1 2" key="1">
    <citation type="submission" date="2018-10" db="EMBL/GenBank/DDBJ databases">
        <title>Genomic Encyclopedia of Archaeal and Bacterial Type Strains, Phase II (KMG-II): from individual species to whole genera.</title>
        <authorList>
            <person name="Goeker M."/>
        </authorList>
    </citation>
    <scope>NUCLEOTIDE SEQUENCE [LARGE SCALE GENOMIC DNA]</scope>
    <source>
        <strain evidence="1 2">RP-AC37</strain>
    </source>
</reference>
<protein>
    <submittedName>
        <fullName evidence="1">Uncharacterized protein</fullName>
    </submittedName>
</protein>
<keyword evidence="2" id="KW-1185">Reference proteome</keyword>
<dbReference type="RefSeq" id="WP_183062000.1">
    <property type="nucleotide sequence ID" value="NZ_RBWV01000013.1"/>
</dbReference>
<dbReference type="Proteomes" id="UP000281955">
    <property type="component" value="Unassembled WGS sequence"/>
</dbReference>
<dbReference type="EMBL" id="RBWV01000013">
    <property type="protein sequence ID" value="RKS72779.1"/>
    <property type="molecule type" value="Genomic_DNA"/>
</dbReference>
<gene>
    <name evidence="1" type="ORF">CLV35_3030</name>
</gene>